<feature type="domain" description="Peptidase M13 C-terminal" evidence="11">
    <location>
        <begin position="539"/>
        <end position="746"/>
    </location>
</feature>
<keyword evidence="10" id="KW-0472">Membrane</keyword>
<dbReference type="PANTHER" id="PTHR11733">
    <property type="entry name" value="ZINC METALLOPROTEASE FAMILY M13 NEPRILYSIN-RELATED"/>
    <property type="match status" value="1"/>
</dbReference>
<dbReference type="InterPro" id="IPR042089">
    <property type="entry name" value="Peptidase_M13_dom_2"/>
</dbReference>
<dbReference type="GO" id="GO:0046872">
    <property type="term" value="F:metal ion binding"/>
    <property type="evidence" value="ECO:0007669"/>
    <property type="project" value="UniProtKB-KW"/>
</dbReference>
<feature type="region of interest" description="Disordered" evidence="9">
    <location>
        <begin position="1"/>
        <end position="21"/>
    </location>
</feature>
<feature type="domain" description="Peptidase M13 N-terminal" evidence="12">
    <location>
        <begin position="97"/>
        <end position="476"/>
    </location>
</feature>
<dbReference type="Gene3D" id="3.40.390.10">
    <property type="entry name" value="Collagenase (Catalytic Domain)"/>
    <property type="match status" value="1"/>
</dbReference>
<keyword evidence="7" id="KW-0862">Zinc</keyword>
<keyword evidence="10" id="KW-1133">Transmembrane helix</keyword>
<evidence type="ECO:0000256" key="1">
    <source>
        <dbReference type="ARBA" id="ARBA00001947"/>
    </source>
</evidence>
<dbReference type="InterPro" id="IPR024079">
    <property type="entry name" value="MetalloPept_cat_dom_sf"/>
</dbReference>
<dbReference type="InterPro" id="IPR008753">
    <property type="entry name" value="Peptidase_M13_N"/>
</dbReference>
<evidence type="ECO:0000256" key="6">
    <source>
        <dbReference type="ARBA" id="ARBA00022801"/>
    </source>
</evidence>
<name>A0A224XGK7_9SCOR</name>
<organism evidence="13">
    <name type="scientific">Megacormus gertschi</name>
    <dbReference type="NCBI Taxonomy" id="1843536"/>
    <lineage>
        <taxon>Eukaryota</taxon>
        <taxon>Metazoa</taxon>
        <taxon>Ecdysozoa</taxon>
        <taxon>Arthropoda</taxon>
        <taxon>Chelicerata</taxon>
        <taxon>Arachnida</taxon>
        <taxon>Scorpiones</taxon>
        <taxon>Iurida</taxon>
        <taxon>Chactoidea</taxon>
        <taxon>Euscorpiidae</taxon>
        <taxon>Megacorminae</taxon>
        <taxon>Megacormini</taxon>
        <taxon>Megacormus</taxon>
    </lineage>
</organism>
<keyword evidence="5" id="KW-0479">Metal-binding</keyword>
<dbReference type="InterPro" id="IPR000718">
    <property type="entry name" value="Peptidase_M13"/>
</dbReference>
<dbReference type="SUPFAM" id="SSF55486">
    <property type="entry name" value="Metalloproteases ('zincins'), catalytic domain"/>
    <property type="match status" value="1"/>
</dbReference>
<protein>
    <submittedName>
        <fullName evidence="13">Putative Zinc Metalloprotease</fullName>
    </submittedName>
</protein>
<evidence type="ECO:0000259" key="11">
    <source>
        <dbReference type="Pfam" id="PF01431"/>
    </source>
</evidence>
<evidence type="ECO:0000256" key="3">
    <source>
        <dbReference type="ARBA" id="ARBA00007357"/>
    </source>
</evidence>
<keyword evidence="4 13" id="KW-0645">Protease</keyword>
<dbReference type="GO" id="GO:0005886">
    <property type="term" value="C:plasma membrane"/>
    <property type="evidence" value="ECO:0007669"/>
    <property type="project" value="TreeGrafter"/>
</dbReference>
<dbReference type="Pfam" id="PF01431">
    <property type="entry name" value="Peptidase_M13"/>
    <property type="match status" value="1"/>
</dbReference>
<proteinExistence type="inferred from homology"/>
<keyword evidence="8 13" id="KW-0482">Metalloprotease</keyword>
<feature type="transmembrane region" description="Helical" evidence="10">
    <location>
        <begin position="30"/>
        <end position="55"/>
    </location>
</feature>
<reference evidence="13" key="1">
    <citation type="submission" date="2016-10" db="EMBL/GenBank/DDBJ databases">
        <title>Venom proteomic and venom gland transcriptomic analyses of the scorpion Megacormus gertschi Diaz-Najera, 1966 (Scorpiones: Euscorpiidae: Megacorminae).</title>
        <authorList>
            <person name="Santibanez-Lopez C.E."/>
            <person name="Cid-Uribe J.I."/>
            <person name="Zamudio F.Z."/>
            <person name="Batista C.V."/>
            <person name="Ortiz E."/>
            <person name="Possani L.D."/>
        </authorList>
    </citation>
    <scope>NUCLEOTIDE SEQUENCE</scope>
    <source>
        <tissue evidence="13">Venom gland</tissue>
    </source>
</reference>
<dbReference type="PROSITE" id="PS51885">
    <property type="entry name" value="NEPRILYSIN"/>
    <property type="match status" value="1"/>
</dbReference>
<dbReference type="InterPro" id="IPR018497">
    <property type="entry name" value="Peptidase_M13_C"/>
</dbReference>
<evidence type="ECO:0000256" key="9">
    <source>
        <dbReference type="SAM" id="MobiDB-lite"/>
    </source>
</evidence>
<dbReference type="AlphaFoldDB" id="A0A224XGK7"/>
<dbReference type="EMBL" id="GFBG01000065">
    <property type="protein sequence ID" value="JAW07102.1"/>
    <property type="molecule type" value="Transcribed_RNA"/>
</dbReference>
<comment type="similarity">
    <text evidence="2">Belongs to the venom metalloproteinase (M12B) family.</text>
</comment>
<dbReference type="GO" id="GO:0016485">
    <property type="term" value="P:protein processing"/>
    <property type="evidence" value="ECO:0007669"/>
    <property type="project" value="TreeGrafter"/>
</dbReference>
<evidence type="ECO:0000313" key="13">
    <source>
        <dbReference type="EMBL" id="JAW07102.1"/>
    </source>
</evidence>
<dbReference type="PRINTS" id="PR00786">
    <property type="entry name" value="NEPRILYSIN"/>
</dbReference>
<evidence type="ECO:0000256" key="4">
    <source>
        <dbReference type="ARBA" id="ARBA00022670"/>
    </source>
</evidence>
<evidence type="ECO:0000256" key="5">
    <source>
        <dbReference type="ARBA" id="ARBA00022723"/>
    </source>
</evidence>
<keyword evidence="10" id="KW-0812">Transmembrane</keyword>
<accession>A0A224XGK7</accession>
<dbReference type="Gene3D" id="1.10.1380.10">
    <property type="entry name" value="Neutral endopeptidase , domain2"/>
    <property type="match status" value="1"/>
</dbReference>
<evidence type="ECO:0000259" key="12">
    <source>
        <dbReference type="Pfam" id="PF05649"/>
    </source>
</evidence>
<dbReference type="GO" id="GO:0004222">
    <property type="term" value="F:metalloendopeptidase activity"/>
    <property type="evidence" value="ECO:0007669"/>
    <property type="project" value="InterPro"/>
</dbReference>
<evidence type="ECO:0000256" key="2">
    <source>
        <dbReference type="ARBA" id="ARBA00006629"/>
    </source>
</evidence>
<evidence type="ECO:0000256" key="10">
    <source>
        <dbReference type="SAM" id="Phobius"/>
    </source>
</evidence>
<keyword evidence="6" id="KW-0378">Hydrolase</keyword>
<evidence type="ECO:0000256" key="7">
    <source>
        <dbReference type="ARBA" id="ARBA00022833"/>
    </source>
</evidence>
<dbReference type="Pfam" id="PF05649">
    <property type="entry name" value="Peptidase_M13_N"/>
    <property type="match status" value="1"/>
</dbReference>
<comment type="cofactor">
    <cofactor evidence="1">
        <name>Zn(2+)</name>
        <dbReference type="ChEBI" id="CHEBI:29105"/>
    </cofactor>
</comment>
<dbReference type="PANTHER" id="PTHR11733:SF167">
    <property type="entry name" value="FI17812P1-RELATED"/>
    <property type="match status" value="1"/>
</dbReference>
<evidence type="ECO:0000256" key="8">
    <source>
        <dbReference type="ARBA" id="ARBA00023049"/>
    </source>
</evidence>
<comment type="similarity">
    <text evidence="3">Belongs to the peptidase M13 family.</text>
</comment>
<feature type="compositionally biased region" description="Polar residues" evidence="9">
    <location>
        <begin position="1"/>
        <end position="19"/>
    </location>
</feature>
<sequence>MLSNAQPFTEVESNGNKMRSSNRSRKEKHLLIAVIILAILLFIFIIVVIVLALAFKGLDIKDSEQASKRTLDDVCTSPVCLTTALDILNSINETVDPCQDFYEFACGNWVATHLGPILTNMAEIGNKNLMRLSDYIIQTIDQEIMPEGVKKVAKAYVVCGKYEALTDKDQAWLLQFLQEAGGWPMTDRNWDDNRYHWETNLARSIQKFSLSTPLMVGIDINYFDTTKHIIHIHQHSVETIPDDGKEQILHIARTIGNRENDPSLEAEYEEMERFAQKLRQMSRSDNDLTSDPEERKVLTIKDLNTKIPWVNWIEFLNTIFGPYLRKRLNENEPVLVVGFTFISNVLEEAFKGKVSKRTLANYIGASFIKSLYTVTNKIAGQDEFVRSKHRIGNLLKDHNPKSFSETCLDFYSSKGSYAVDFINYVFGKAKPMDNQMLNYAFSAMKDVIKQATWLDERTRLSALEKLESMTHVSGFPEIAKDAKKVQDYYSALPNITDNPLKNQLLFEEYLFKKHVELLRQKVDRKSWPTAVGGHASQFNAFYSTEVNTVVIPGGILIEPFYSPDRPKFWNYGGFGSVLGHEISHGFDTSGSKRDKNGNIKDWWMPKANQEFEERSKCFIEQYNKFYFGYKNTHVNGTNTVGENVADNGGLHQSFMAYTKWEKDNGKEKLLPGLEKYDTHQLFYLAAAQPYCTVKLPPEYAYLVAKDDEHSPTQFRFKAAAANSEDFAKTFKCKPGTPMNPMKKCTIW</sequence>
<dbReference type="CDD" id="cd08662">
    <property type="entry name" value="M13"/>
    <property type="match status" value="1"/>
</dbReference>